<reference evidence="3" key="1">
    <citation type="submission" date="2019-05" db="EMBL/GenBank/DDBJ databases">
        <title>Annotation for the trematode Fasciolopsis buski.</title>
        <authorList>
            <person name="Choi Y.-J."/>
        </authorList>
    </citation>
    <scope>NUCLEOTIDE SEQUENCE</scope>
    <source>
        <strain evidence="3">HT</strain>
        <tissue evidence="3">Whole worm</tissue>
    </source>
</reference>
<dbReference type="Gene3D" id="2.60.40.150">
    <property type="entry name" value="C2 domain"/>
    <property type="match status" value="3"/>
</dbReference>
<dbReference type="GO" id="GO:0005789">
    <property type="term" value="C:endoplasmic reticulum membrane"/>
    <property type="evidence" value="ECO:0007669"/>
    <property type="project" value="TreeGrafter"/>
</dbReference>
<evidence type="ECO:0000313" key="3">
    <source>
        <dbReference type="EMBL" id="KAA0189359.1"/>
    </source>
</evidence>
<dbReference type="PANTHER" id="PTHR45761">
    <property type="entry name" value="EXTENDED SYNAPTOTAGMIN-LIKE PROTEIN 2, ISOFORM C"/>
    <property type="match status" value="1"/>
</dbReference>
<feature type="domain" description="C2" evidence="2">
    <location>
        <begin position="119"/>
        <end position="242"/>
    </location>
</feature>
<feature type="domain" description="C2" evidence="2">
    <location>
        <begin position="365"/>
        <end position="492"/>
    </location>
</feature>
<evidence type="ECO:0000313" key="4">
    <source>
        <dbReference type="Proteomes" id="UP000728185"/>
    </source>
</evidence>
<dbReference type="SUPFAM" id="SSF49562">
    <property type="entry name" value="C2 domain (Calcium/lipid-binding domain, CaLB)"/>
    <property type="match status" value="3"/>
</dbReference>
<dbReference type="GO" id="GO:0005509">
    <property type="term" value="F:calcium ion binding"/>
    <property type="evidence" value="ECO:0007669"/>
    <property type="project" value="TreeGrafter"/>
</dbReference>
<dbReference type="OrthoDB" id="1029639at2759"/>
<dbReference type="InterPro" id="IPR051634">
    <property type="entry name" value="Extended_Synaptotagmin"/>
</dbReference>
<dbReference type="InterPro" id="IPR000008">
    <property type="entry name" value="C2_dom"/>
</dbReference>
<keyword evidence="4" id="KW-1185">Reference proteome</keyword>
<dbReference type="InterPro" id="IPR035892">
    <property type="entry name" value="C2_domain_sf"/>
</dbReference>
<dbReference type="GO" id="GO:0035091">
    <property type="term" value="F:phosphatidylinositol binding"/>
    <property type="evidence" value="ECO:0007669"/>
    <property type="project" value="TreeGrafter"/>
</dbReference>
<sequence length="511" mass="56649">MVTCRALSLTFINATYSHPCVSVGARTFKTAVINTTLEPVWNEYYEAIVDVRGGQNLDVEVYDKDQGNKDDPLGNTTVPLESVYDRGEIDTWAPLENVKTGSIHLKLSWFNFSDQTTDVTESMNQALAYRKASGRAMSSGFLYVVIEQANNLRRVKQMQEPSAYCNLILGREAQMTVVKHRTQSPTWDSVHHFLIGDPFVDVLQIVVCDSRTGSNLGNCLIPVKILLTEKGMAVSRPFPLKEAGPDEATIYLHLELKALIPKPPETITGAGLNSNGSATQEPLPSPGFSIPQPSPAKLQSELPPDMDVRRREQRATPDKEEQTAVFPAKQEKNDHLVSMPEPASIAQPTEPQTTENSHNSIVRPLLGRIRLTTHYRETEKVLQVLVHEADHLVGVDKDGLADPYVKVFLVDQHGAPRGDKKKTKTHKDNLNPVFEECFNFAVDVTEMSSFGLRLDVKNHVAMFTRSGKVHNMGSIYVDLYKLVGSGPVTDWYPLSPMEDIAAGDNLSLSSN</sequence>
<proteinExistence type="predicted"/>
<dbReference type="AlphaFoldDB" id="A0A8E0VI15"/>
<dbReference type="GO" id="GO:0005544">
    <property type="term" value="F:calcium-dependent phospholipid binding"/>
    <property type="evidence" value="ECO:0007669"/>
    <property type="project" value="TreeGrafter"/>
</dbReference>
<dbReference type="Proteomes" id="UP000728185">
    <property type="component" value="Unassembled WGS sequence"/>
</dbReference>
<feature type="domain" description="C2" evidence="2">
    <location>
        <begin position="1"/>
        <end position="93"/>
    </location>
</feature>
<dbReference type="EMBL" id="LUCM01007781">
    <property type="protein sequence ID" value="KAA0189359.1"/>
    <property type="molecule type" value="Genomic_DNA"/>
</dbReference>
<feature type="compositionally biased region" description="Polar residues" evidence="1">
    <location>
        <begin position="271"/>
        <end position="282"/>
    </location>
</feature>
<name>A0A8E0VI15_9TREM</name>
<feature type="region of interest" description="Disordered" evidence="1">
    <location>
        <begin position="267"/>
        <end position="334"/>
    </location>
</feature>
<gene>
    <name evidence="3" type="ORF">FBUS_08485</name>
</gene>
<dbReference type="SMART" id="SM00239">
    <property type="entry name" value="C2"/>
    <property type="match status" value="3"/>
</dbReference>
<dbReference type="GO" id="GO:0008429">
    <property type="term" value="F:phosphatidylethanolamine binding"/>
    <property type="evidence" value="ECO:0007669"/>
    <property type="project" value="TreeGrafter"/>
</dbReference>
<protein>
    <submittedName>
        <fullName evidence="3">Extended synaptotagmin-2</fullName>
    </submittedName>
</protein>
<evidence type="ECO:0000256" key="1">
    <source>
        <dbReference type="SAM" id="MobiDB-lite"/>
    </source>
</evidence>
<dbReference type="PROSITE" id="PS50004">
    <property type="entry name" value="C2"/>
    <property type="match status" value="3"/>
</dbReference>
<dbReference type="GO" id="GO:0031210">
    <property type="term" value="F:phosphatidylcholine binding"/>
    <property type="evidence" value="ECO:0007669"/>
    <property type="project" value="TreeGrafter"/>
</dbReference>
<dbReference type="PANTHER" id="PTHR45761:SF1">
    <property type="entry name" value="EXTENDED SYNAPTOTAGMIN-LIKE PROTEIN 2, ISOFORM C"/>
    <property type="match status" value="1"/>
</dbReference>
<evidence type="ECO:0000259" key="2">
    <source>
        <dbReference type="PROSITE" id="PS50004"/>
    </source>
</evidence>
<organism evidence="3 4">
    <name type="scientific">Fasciolopsis buskii</name>
    <dbReference type="NCBI Taxonomy" id="27845"/>
    <lineage>
        <taxon>Eukaryota</taxon>
        <taxon>Metazoa</taxon>
        <taxon>Spiralia</taxon>
        <taxon>Lophotrochozoa</taxon>
        <taxon>Platyhelminthes</taxon>
        <taxon>Trematoda</taxon>
        <taxon>Digenea</taxon>
        <taxon>Plagiorchiida</taxon>
        <taxon>Echinostomata</taxon>
        <taxon>Echinostomatoidea</taxon>
        <taxon>Fasciolidae</taxon>
        <taxon>Fasciolopsis</taxon>
    </lineage>
</organism>
<feature type="compositionally biased region" description="Basic and acidic residues" evidence="1">
    <location>
        <begin position="306"/>
        <end position="322"/>
    </location>
</feature>
<accession>A0A8E0VI15</accession>
<dbReference type="Pfam" id="PF00168">
    <property type="entry name" value="C2"/>
    <property type="match status" value="3"/>
</dbReference>
<comment type="caution">
    <text evidence="3">The sequence shown here is derived from an EMBL/GenBank/DDBJ whole genome shotgun (WGS) entry which is preliminary data.</text>
</comment>